<comment type="caution">
    <text evidence="2">The sequence shown here is derived from an EMBL/GenBank/DDBJ whole genome shotgun (WGS) entry which is preliminary data.</text>
</comment>
<sequence length="236" mass="27064">MAANIQAYLENLKQPWGQIYYDILFDQLQDIKGKRVLDFGSGFGLVANHLAQENQVLAVEPNEEMVALRPQNHPYQQLVGSLDQLESFEDASFDVILCHNVLEYVEDRKVVLKEFTRLLKPGGLLSIVKHNEVGRVLQTVVFENDTQKALDLLAGQNLETHSMGLAQAYDLDRAVEDLALEVQDYQGIRVFYALQDNHFKGQEGWRESMLKMELAVCQESPYRDIAFFQHYTLKRS</sequence>
<dbReference type="Pfam" id="PF08241">
    <property type="entry name" value="Methyltransf_11"/>
    <property type="match status" value="1"/>
</dbReference>
<dbReference type="InterPro" id="IPR013216">
    <property type="entry name" value="Methyltransf_11"/>
</dbReference>
<reference evidence="2 3" key="1">
    <citation type="submission" date="2014-04" db="EMBL/GenBank/DDBJ databases">
        <title>Variable characteristics of bacteriocin-producing Streptococcus salivarius strains isolated from Malaysian subjects.</title>
        <authorList>
            <person name="Philip K."/>
            <person name="Barbour A."/>
        </authorList>
    </citation>
    <scope>NUCLEOTIDE SEQUENCE [LARGE SCALE GENOMIC DNA]</scope>
    <source>
        <strain evidence="2 3">NU10</strain>
    </source>
</reference>
<gene>
    <name evidence="2" type="ORF">DL07_10050</name>
</gene>
<dbReference type="InterPro" id="IPR029063">
    <property type="entry name" value="SAM-dependent_MTases_sf"/>
</dbReference>
<dbReference type="RefSeq" id="WP_037601076.1">
    <property type="nucleotide sequence ID" value="NZ_JADPCF010000008.1"/>
</dbReference>
<dbReference type="PANTHER" id="PTHR45036:SF1">
    <property type="entry name" value="METHYLTRANSFERASE LIKE 7A"/>
    <property type="match status" value="1"/>
</dbReference>
<keyword evidence="2" id="KW-0489">Methyltransferase</keyword>
<evidence type="ECO:0000313" key="3">
    <source>
        <dbReference type="Proteomes" id="UP000027855"/>
    </source>
</evidence>
<dbReference type="PANTHER" id="PTHR45036">
    <property type="entry name" value="METHYLTRANSFERASE LIKE 7B"/>
    <property type="match status" value="1"/>
</dbReference>
<dbReference type="Gene3D" id="3.40.50.150">
    <property type="entry name" value="Vaccinia Virus protein VP39"/>
    <property type="match status" value="1"/>
</dbReference>
<dbReference type="AlphaFoldDB" id="A0A074IT25"/>
<dbReference type="GO" id="GO:0032259">
    <property type="term" value="P:methylation"/>
    <property type="evidence" value="ECO:0007669"/>
    <property type="project" value="UniProtKB-KW"/>
</dbReference>
<dbReference type="Proteomes" id="UP000027855">
    <property type="component" value="Unassembled WGS sequence"/>
</dbReference>
<dbReference type="InterPro" id="IPR052356">
    <property type="entry name" value="Thiol_S-MT"/>
</dbReference>
<dbReference type="CDD" id="cd02440">
    <property type="entry name" value="AdoMet_MTases"/>
    <property type="match status" value="1"/>
</dbReference>
<organism evidence="2 3">
    <name type="scientific">Streptococcus salivarius</name>
    <dbReference type="NCBI Taxonomy" id="1304"/>
    <lineage>
        <taxon>Bacteria</taxon>
        <taxon>Bacillati</taxon>
        <taxon>Bacillota</taxon>
        <taxon>Bacilli</taxon>
        <taxon>Lactobacillales</taxon>
        <taxon>Streptococcaceae</taxon>
        <taxon>Streptococcus</taxon>
    </lineage>
</organism>
<dbReference type="EMBL" id="JJMT01000006">
    <property type="protein sequence ID" value="KEO46237.1"/>
    <property type="molecule type" value="Genomic_DNA"/>
</dbReference>
<dbReference type="SUPFAM" id="SSF53335">
    <property type="entry name" value="S-adenosyl-L-methionine-dependent methyltransferases"/>
    <property type="match status" value="1"/>
</dbReference>
<evidence type="ECO:0000259" key="1">
    <source>
        <dbReference type="Pfam" id="PF08241"/>
    </source>
</evidence>
<accession>A0A074IT25</accession>
<feature type="domain" description="Methyltransferase type 11" evidence="1">
    <location>
        <begin position="37"/>
        <end position="126"/>
    </location>
</feature>
<evidence type="ECO:0000313" key="2">
    <source>
        <dbReference type="EMBL" id="KEO46237.1"/>
    </source>
</evidence>
<proteinExistence type="predicted"/>
<protein>
    <submittedName>
        <fullName evidence="2">Methyltransferase</fullName>
    </submittedName>
</protein>
<dbReference type="GO" id="GO:0008757">
    <property type="term" value="F:S-adenosylmethionine-dependent methyltransferase activity"/>
    <property type="evidence" value="ECO:0007669"/>
    <property type="project" value="InterPro"/>
</dbReference>
<name>A0A074IT25_STRSL</name>
<keyword evidence="2" id="KW-0808">Transferase</keyword>